<name>A0ABS2L641_9MICO</name>
<organism evidence="1 2">
    <name type="scientific">Subtercola frigoramans</name>
    <dbReference type="NCBI Taxonomy" id="120298"/>
    <lineage>
        <taxon>Bacteria</taxon>
        <taxon>Bacillati</taxon>
        <taxon>Actinomycetota</taxon>
        <taxon>Actinomycetes</taxon>
        <taxon>Micrococcales</taxon>
        <taxon>Microbacteriaceae</taxon>
        <taxon>Subtercola</taxon>
    </lineage>
</organism>
<sequence>MTNSNLQLRQSSSSKHKAHGQAAAPVLKILTSLTLLAGLAGCSSATTGILADDQKILDGCPKGQQLASIIEIDGTSSGRSTTSDTERLSIVQEITTRTVICGGHLTISAFSSSSGSTSTIFDGDVSVAGETDIAKLRRVPDAVDQVMTEVKANYGKSLAELPEDGSDIIGIYRVAAEQKLQLGDHYKMAETILTDGEQNVGGINLDTDVLTKDTAVELARSIPMPQLPDVDITVAGIGRVAGDPLPSSKIEALIDFYDALCAQTGASSCLSVTDWK</sequence>
<evidence type="ECO:0000313" key="1">
    <source>
        <dbReference type="EMBL" id="MBM7472494.1"/>
    </source>
</evidence>
<dbReference type="RefSeq" id="WP_205109287.1">
    <property type="nucleotide sequence ID" value="NZ_BAAAHT010000004.1"/>
</dbReference>
<keyword evidence="2" id="KW-1185">Reference proteome</keyword>
<comment type="caution">
    <text evidence="1">The sequence shown here is derived from an EMBL/GenBank/DDBJ whole genome shotgun (WGS) entry which is preliminary data.</text>
</comment>
<dbReference type="EMBL" id="JAFBBU010000001">
    <property type="protein sequence ID" value="MBM7472494.1"/>
    <property type="molecule type" value="Genomic_DNA"/>
</dbReference>
<dbReference type="Proteomes" id="UP000776164">
    <property type="component" value="Unassembled WGS sequence"/>
</dbReference>
<protein>
    <submittedName>
        <fullName evidence="1">Uncharacterized protein</fullName>
    </submittedName>
</protein>
<proteinExistence type="predicted"/>
<reference evidence="1 2" key="1">
    <citation type="submission" date="2021-01" db="EMBL/GenBank/DDBJ databases">
        <title>Sequencing the genomes of 1000 actinobacteria strains.</title>
        <authorList>
            <person name="Klenk H.-P."/>
        </authorList>
    </citation>
    <scope>NUCLEOTIDE SEQUENCE [LARGE SCALE GENOMIC DNA]</scope>
    <source>
        <strain evidence="1 2">DSM 13057</strain>
    </source>
</reference>
<accession>A0ABS2L641</accession>
<gene>
    <name evidence="1" type="ORF">JOE66_002128</name>
</gene>
<evidence type="ECO:0000313" key="2">
    <source>
        <dbReference type="Proteomes" id="UP000776164"/>
    </source>
</evidence>